<evidence type="ECO:0000256" key="6">
    <source>
        <dbReference type="ARBA" id="ARBA00022777"/>
    </source>
</evidence>
<dbReference type="PANTHER" id="PTHR34581:SF2">
    <property type="entry name" value="PTS SYSTEM N,N'-DIACETYLCHITOBIOSE-SPECIFIC EIIB COMPONENT"/>
    <property type="match status" value="1"/>
</dbReference>
<keyword evidence="1" id="KW-0813">Transport</keyword>
<evidence type="ECO:0000256" key="2">
    <source>
        <dbReference type="ARBA" id="ARBA00022553"/>
    </source>
</evidence>
<dbReference type="RefSeq" id="WP_184251075.1">
    <property type="nucleotide sequence ID" value="NZ_BAAACU010000007.1"/>
</dbReference>
<dbReference type="InterPro" id="IPR003501">
    <property type="entry name" value="PTS_EIIB_2/3"/>
</dbReference>
<evidence type="ECO:0000313" key="10">
    <source>
        <dbReference type="Proteomes" id="UP000572212"/>
    </source>
</evidence>
<evidence type="ECO:0000313" key="9">
    <source>
        <dbReference type="EMBL" id="MBB6514292.1"/>
    </source>
</evidence>
<feature type="modified residue" description="Phosphocysteine; by EIIA" evidence="7">
    <location>
        <position position="8"/>
    </location>
</feature>
<dbReference type="AlphaFoldDB" id="A0A841RR41"/>
<dbReference type="PROSITE" id="PS51100">
    <property type="entry name" value="PTS_EIIB_TYPE_3"/>
    <property type="match status" value="1"/>
</dbReference>
<dbReference type="CDD" id="cd05564">
    <property type="entry name" value="PTS_IIB_chitobiose_lichenan"/>
    <property type="match status" value="1"/>
</dbReference>
<evidence type="ECO:0000256" key="7">
    <source>
        <dbReference type="PROSITE-ProRule" id="PRU00423"/>
    </source>
</evidence>
<dbReference type="GO" id="GO:0009401">
    <property type="term" value="P:phosphoenolpyruvate-dependent sugar phosphotransferase system"/>
    <property type="evidence" value="ECO:0007669"/>
    <property type="project" value="UniProtKB-KW"/>
</dbReference>
<keyword evidence="2" id="KW-0597">Phosphoprotein</keyword>
<name>A0A841RR41_9BACI</name>
<feature type="domain" description="PTS EIIB type-3" evidence="8">
    <location>
        <begin position="1"/>
        <end position="102"/>
    </location>
</feature>
<accession>A0A841RR41</accession>
<evidence type="ECO:0000256" key="5">
    <source>
        <dbReference type="ARBA" id="ARBA00022683"/>
    </source>
</evidence>
<dbReference type="Proteomes" id="UP000572212">
    <property type="component" value="Unassembled WGS sequence"/>
</dbReference>
<dbReference type="Pfam" id="PF02302">
    <property type="entry name" value="PTS_IIB"/>
    <property type="match status" value="1"/>
</dbReference>
<dbReference type="InterPro" id="IPR036095">
    <property type="entry name" value="PTS_EIIB-like_sf"/>
</dbReference>
<keyword evidence="4" id="KW-0808">Transferase</keyword>
<dbReference type="GO" id="GO:0008982">
    <property type="term" value="F:protein-N(PI)-phosphohistidine-sugar phosphotransferase activity"/>
    <property type="evidence" value="ECO:0007669"/>
    <property type="project" value="InterPro"/>
</dbReference>
<gene>
    <name evidence="9" type="ORF">GGQ92_003115</name>
</gene>
<evidence type="ECO:0000256" key="3">
    <source>
        <dbReference type="ARBA" id="ARBA00022597"/>
    </source>
</evidence>
<keyword evidence="6" id="KW-0418">Kinase</keyword>
<sequence length="102" mass="11576">MKRILLVCSAGMSTSMLVNKMDHAAEEKGLEIEIHAISEYDLNNHLQEVDVLLIAPQIRFLEDKIRKIADPMRIKVDIIDFSSYGMLQGDKILEQALHLIDA</sequence>
<dbReference type="GO" id="GO:0016301">
    <property type="term" value="F:kinase activity"/>
    <property type="evidence" value="ECO:0007669"/>
    <property type="project" value="UniProtKB-KW"/>
</dbReference>
<reference evidence="9 10" key="1">
    <citation type="submission" date="2020-08" db="EMBL/GenBank/DDBJ databases">
        <title>Genomic Encyclopedia of Type Strains, Phase IV (KMG-IV): sequencing the most valuable type-strain genomes for metagenomic binning, comparative biology and taxonomic classification.</title>
        <authorList>
            <person name="Goeker M."/>
        </authorList>
    </citation>
    <scope>NUCLEOTIDE SEQUENCE [LARGE SCALE GENOMIC DNA]</scope>
    <source>
        <strain evidence="9 10">DSM 11805</strain>
    </source>
</reference>
<comment type="caution">
    <text evidence="9">The sequence shown here is derived from an EMBL/GenBank/DDBJ whole genome shotgun (WGS) entry which is preliminary data.</text>
</comment>
<protein>
    <submittedName>
        <fullName evidence="9">PTS system cellobiose-specific IIB component</fullName>
    </submittedName>
</protein>
<evidence type="ECO:0000256" key="4">
    <source>
        <dbReference type="ARBA" id="ARBA00022679"/>
    </source>
</evidence>
<dbReference type="EMBL" id="JACHON010000029">
    <property type="protein sequence ID" value="MBB6514292.1"/>
    <property type="molecule type" value="Genomic_DNA"/>
</dbReference>
<evidence type="ECO:0000256" key="1">
    <source>
        <dbReference type="ARBA" id="ARBA00022448"/>
    </source>
</evidence>
<proteinExistence type="predicted"/>
<keyword evidence="5" id="KW-0598">Phosphotransferase system</keyword>
<evidence type="ECO:0000259" key="8">
    <source>
        <dbReference type="PROSITE" id="PS51100"/>
    </source>
</evidence>
<dbReference type="SUPFAM" id="SSF52794">
    <property type="entry name" value="PTS system IIB component-like"/>
    <property type="match status" value="1"/>
</dbReference>
<organism evidence="9 10">
    <name type="scientific">Gracilibacillus halotolerans</name>
    <dbReference type="NCBI Taxonomy" id="74386"/>
    <lineage>
        <taxon>Bacteria</taxon>
        <taxon>Bacillati</taxon>
        <taxon>Bacillota</taxon>
        <taxon>Bacilli</taxon>
        <taxon>Bacillales</taxon>
        <taxon>Bacillaceae</taxon>
        <taxon>Gracilibacillus</taxon>
    </lineage>
</organism>
<keyword evidence="10" id="KW-1185">Reference proteome</keyword>
<keyword evidence="3" id="KW-0762">Sugar transport</keyword>
<dbReference type="InterPro" id="IPR051819">
    <property type="entry name" value="PTS_sugar-specific_EIIB"/>
</dbReference>
<dbReference type="PANTHER" id="PTHR34581">
    <property type="entry name" value="PTS SYSTEM N,N'-DIACETYLCHITOBIOSE-SPECIFIC EIIB COMPONENT"/>
    <property type="match status" value="1"/>
</dbReference>
<dbReference type="Gene3D" id="3.40.50.2300">
    <property type="match status" value="1"/>
</dbReference>
<dbReference type="InterPro" id="IPR013012">
    <property type="entry name" value="PTS_EIIB_3"/>
</dbReference>